<dbReference type="PANTHER" id="PTHR23503">
    <property type="entry name" value="SOLUTE CARRIER FAMILY 2"/>
    <property type="match status" value="1"/>
</dbReference>
<evidence type="ECO:0000256" key="2">
    <source>
        <dbReference type="ARBA" id="ARBA00022448"/>
    </source>
</evidence>
<sequence length="504" mass="54894">MREVKCRRSNQTVETEHGVSEEKWCKKLDFTGELNMFTDNSELTTFWTLTVSSLVASSFFGAISANIFADRIGRRGALWGNGVVGVIGAVVMGCAFFADSIEMLVLGRLIAGFTVGISSSLPPVYLNEIAPTSLRGAVGALHELSLVTGIFVAQILGLPYILGNAWGWPLLLGASGIPVLFMLVALPFCPESPRYLFVKKQDEQATRRALNRLRGTSDVEAELDEIGQEYALTLRAPKFSIGDLFKDPFLRKTTFIAIGVMVCQHFSGVIAVMFYSTAIFKSAGLTQSNQAIYATIALGGINVLATVVTVFLMEKVGRKVLLLIGFTGMAVLMTILTICLFQTKVTHPLVEDNALAIGINPFAIGSTLSLLGYIIFFSIGPGAIPWVLVTELFATAPRAAASSVAVGVNRLSAFLIALAFPYIQAAIEEYTFVIFIATLTLAMVFTNTCIIETKGKTVEAIQYELRHGPLMTRHSRRSAIKPRVRDVTYDQVEMEEKTIVKEIT</sequence>
<dbReference type="InterPro" id="IPR005828">
    <property type="entry name" value="MFS_sugar_transport-like"/>
</dbReference>
<evidence type="ECO:0000313" key="11">
    <source>
        <dbReference type="Proteomes" id="UP000186922"/>
    </source>
</evidence>
<dbReference type="SUPFAM" id="SSF103473">
    <property type="entry name" value="MFS general substrate transporter"/>
    <property type="match status" value="1"/>
</dbReference>
<reference evidence="10 11" key="1">
    <citation type="journal article" date="2016" name="Nat. Commun.">
        <title>Extremotolerant tardigrade genome and improved radiotolerance of human cultured cells by tardigrade-unique protein.</title>
        <authorList>
            <person name="Hashimoto T."/>
            <person name="Horikawa D.D."/>
            <person name="Saito Y."/>
            <person name="Kuwahara H."/>
            <person name="Kozuka-Hata H."/>
            <person name="Shin-I T."/>
            <person name="Minakuchi Y."/>
            <person name="Ohishi K."/>
            <person name="Motoyama A."/>
            <person name="Aizu T."/>
            <person name="Enomoto A."/>
            <person name="Kondo K."/>
            <person name="Tanaka S."/>
            <person name="Hara Y."/>
            <person name="Koshikawa S."/>
            <person name="Sagara H."/>
            <person name="Miura T."/>
            <person name="Yokobori S."/>
            <person name="Miyagawa K."/>
            <person name="Suzuki Y."/>
            <person name="Kubo T."/>
            <person name="Oyama M."/>
            <person name="Kohara Y."/>
            <person name="Fujiyama A."/>
            <person name="Arakawa K."/>
            <person name="Katayama T."/>
            <person name="Toyoda A."/>
            <person name="Kunieda T."/>
        </authorList>
    </citation>
    <scope>NUCLEOTIDE SEQUENCE [LARGE SCALE GENOMIC DNA]</scope>
    <source>
        <strain evidence="10 11">YOKOZUNA-1</strain>
    </source>
</reference>
<evidence type="ECO:0000256" key="8">
    <source>
        <dbReference type="SAM" id="Phobius"/>
    </source>
</evidence>
<comment type="subcellular location">
    <subcellularLocation>
        <location evidence="1">Cell membrane</location>
        <topology evidence="1">Multi-pass membrane protein</topology>
    </subcellularLocation>
</comment>
<gene>
    <name evidence="10" type="primary">RvY_04393-1</name>
    <name evidence="10" type="synonym">RvY_04393.1</name>
    <name evidence="10" type="ORF">RvY_04393</name>
</gene>
<dbReference type="InterPro" id="IPR045263">
    <property type="entry name" value="GLUT"/>
</dbReference>
<feature type="transmembrane region" description="Helical" evidence="8">
    <location>
        <begin position="168"/>
        <end position="189"/>
    </location>
</feature>
<comment type="similarity">
    <text evidence="7">Belongs to the major facilitator superfamily. Sugar transporter (TC 2.A.1.1) family.</text>
</comment>
<protein>
    <recommendedName>
        <fullName evidence="9">Major facilitator superfamily (MFS) profile domain-containing protein</fullName>
    </recommendedName>
</protein>
<evidence type="ECO:0000256" key="7">
    <source>
        <dbReference type="RuleBase" id="RU003346"/>
    </source>
</evidence>
<evidence type="ECO:0000256" key="6">
    <source>
        <dbReference type="ARBA" id="ARBA00023136"/>
    </source>
</evidence>
<keyword evidence="11" id="KW-1185">Reference proteome</keyword>
<dbReference type="PRINTS" id="PR00171">
    <property type="entry name" value="SUGRTRNSPORT"/>
</dbReference>
<dbReference type="GO" id="GO:0005353">
    <property type="term" value="F:fructose transmembrane transporter activity"/>
    <property type="evidence" value="ECO:0007669"/>
    <property type="project" value="UniProtKB-ARBA"/>
</dbReference>
<dbReference type="InterPro" id="IPR003663">
    <property type="entry name" value="Sugar/inositol_transpt"/>
</dbReference>
<feature type="transmembrane region" description="Helical" evidence="8">
    <location>
        <begin position="104"/>
        <end position="126"/>
    </location>
</feature>
<dbReference type="Pfam" id="PF00083">
    <property type="entry name" value="Sugar_tr"/>
    <property type="match status" value="1"/>
</dbReference>
<feature type="transmembrane region" description="Helical" evidence="8">
    <location>
        <begin position="430"/>
        <end position="451"/>
    </location>
</feature>
<feature type="domain" description="Major facilitator superfamily (MFS) profile" evidence="9">
    <location>
        <begin position="1"/>
        <end position="454"/>
    </location>
</feature>
<feature type="transmembrane region" description="Helical" evidence="8">
    <location>
        <begin position="138"/>
        <end position="162"/>
    </location>
</feature>
<dbReference type="EMBL" id="BDGG01000002">
    <property type="protein sequence ID" value="GAU92293.1"/>
    <property type="molecule type" value="Genomic_DNA"/>
</dbReference>
<keyword evidence="5 8" id="KW-1133">Transmembrane helix</keyword>
<keyword evidence="6 8" id="KW-0472">Membrane</keyword>
<dbReference type="InterPro" id="IPR036259">
    <property type="entry name" value="MFS_trans_sf"/>
</dbReference>
<feature type="transmembrane region" description="Helical" evidence="8">
    <location>
        <begin position="46"/>
        <end position="69"/>
    </location>
</feature>
<keyword evidence="2 7" id="KW-0813">Transport</keyword>
<accession>A0A1D1V0R1</accession>
<dbReference type="GO" id="GO:0005886">
    <property type="term" value="C:plasma membrane"/>
    <property type="evidence" value="ECO:0007669"/>
    <property type="project" value="UniProtKB-SubCell"/>
</dbReference>
<proteinExistence type="inferred from homology"/>
<feature type="transmembrane region" description="Helical" evidence="8">
    <location>
        <begin position="292"/>
        <end position="313"/>
    </location>
</feature>
<dbReference type="PROSITE" id="PS50850">
    <property type="entry name" value="MFS"/>
    <property type="match status" value="1"/>
</dbReference>
<dbReference type="STRING" id="947166.A0A1D1V0R1"/>
<feature type="transmembrane region" description="Helical" evidence="8">
    <location>
        <begin position="363"/>
        <end position="388"/>
    </location>
</feature>
<dbReference type="PANTHER" id="PTHR23503:SF8">
    <property type="entry name" value="FACILITATED GLUCOSE TRANSPORTER PROTEIN 1"/>
    <property type="match status" value="1"/>
</dbReference>
<feature type="transmembrane region" description="Helical" evidence="8">
    <location>
        <begin position="76"/>
        <end position="98"/>
    </location>
</feature>
<dbReference type="AlphaFoldDB" id="A0A1D1V0R1"/>
<evidence type="ECO:0000256" key="5">
    <source>
        <dbReference type="ARBA" id="ARBA00022989"/>
    </source>
</evidence>
<feature type="transmembrane region" description="Helical" evidence="8">
    <location>
        <begin position="400"/>
        <end position="424"/>
    </location>
</feature>
<dbReference type="FunFam" id="1.20.1250.20:FF:001511">
    <property type="entry name" value="Solute carrier family 2, facilitated glucose transporter member 5"/>
    <property type="match status" value="1"/>
</dbReference>
<dbReference type="InterPro" id="IPR005829">
    <property type="entry name" value="Sugar_transporter_CS"/>
</dbReference>
<dbReference type="PROSITE" id="PS00216">
    <property type="entry name" value="SUGAR_TRANSPORT_1"/>
    <property type="match status" value="1"/>
</dbReference>
<feature type="transmembrane region" description="Helical" evidence="8">
    <location>
        <begin position="255"/>
        <end position="280"/>
    </location>
</feature>
<dbReference type="OrthoDB" id="4540492at2759"/>
<dbReference type="InterPro" id="IPR020846">
    <property type="entry name" value="MFS_dom"/>
</dbReference>
<dbReference type="GO" id="GO:1990539">
    <property type="term" value="P:fructose import across plasma membrane"/>
    <property type="evidence" value="ECO:0007669"/>
    <property type="project" value="UniProtKB-ARBA"/>
</dbReference>
<keyword evidence="4 8" id="KW-0812">Transmembrane</keyword>
<dbReference type="PROSITE" id="PS00217">
    <property type="entry name" value="SUGAR_TRANSPORT_2"/>
    <property type="match status" value="1"/>
</dbReference>
<evidence type="ECO:0000313" key="10">
    <source>
        <dbReference type="EMBL" id="GAU92293.1"/>
    </source>
</evidence>
<comment type="caution">
    <text evidence="10">The sequence shown here is derived from an EMBL/GenBank/DDBJ whole genome shotgun (WGS) entry which is preliminary data.</text>
</comment>
<keyword evidence="3" id="KW-1003">Cell membrane</keyword>
<dbReference type="Gene3D" id="1.20.1250.20">
    <property type="entry name" value="MFS general substrate transporter like domains"/>
    <property type="match status" value="1"/>
</dbReference>
<dbReference type="NCBIfam" id="TIGR00879">
    <property type="entry name" value="SP"/>
    <property type="match status" value="1"/>
</dbReference>
<organism evidence="10 11">
    <name type="scientific">Ramazzottius varieornatus</name>
    <name type="common">Water bear</name>
    <name type="synonym">Tardigrade</name>
    <dbReference type="NCBI Taxonomy" id="947166"/>
    <lineage>
        <taxon>Eukaryota</taxon>
        <taxon>Metazoa</taxon>
        <taxon>Ecdysozoa</taxon>
        <taxon>Tardigrada</taxon>
        <taxon>Eutardigrada</taxon>
        <taxon>Parachela</taxon>
        <taxon>Hypsibioidea</taxon>
        <taxon>Ramazzottiidae</taxon>
        <taxon>Ramazzottius</taxon>
    </lineage>
</organism>
<evidence type="ECO:0000256" key="1">
    <source>
        <dbReference type="ARBA" id="ARBA00004651"/>
    </source>
</evidence>
<evidence type="ECO:0000259" key="9">
    <source>
        <dbReference type="PROSITE" id="PS50850"/>
    </source>
</evidence>
<evidence type="ECO:0000256" key="3">
    <source>
        <dbReference type="ARBA" id="ARBA00022475"/>
    </source>
</evidence>
<dbReference type="Proteomes" id="UP000186922">
    <property type="component" value="Unassembled WGS sequence"/>
</dbReference>
<feature type="transmembrane region" description="Helical" evidence="8">
    <location>
        <begin position="320"/>
        <end position="343"/>
    </location>
</feature>
<name>A0A1D1V0R1_RAMVA</name>
<evidence type="ECO:0000256" key="4">
    <source>
        <dbReference type="ARBA" id="ARBA00022692"/>
    </source>
</evidence>